<dbReference type="PANTHER" id="PTHR46766">
    <property type="entry name" value="GLUTAMINE-RICH PROTEIN 2"/>
    <property type="match status" value="1"/>
</dbReference>
<dbReference type="InterPro" id="IPR000030">
    <property type="entry name" value="PPE_dom"/>
</dbReference>
<feature type="domain" description="PPE" evidence="2">
    <location>
        <begin position="4"/>
        <end position="167"/>
    </location>
</feature>
<dbReference type="EMBL" id="UPHM01000062">
    <property type="protein sequence ID" value="VAZ94597.1"/>
    <property type="molecule type" value="Genomic_DNA"/>
</dbReference>
<dbReference type="OrthoDB" id="4749881at2"/>
<dbReference type="GO" id="GO:0052572">
    <property type="term" value="P:response to host immune response"/>
    <property type="evidence" value="ECO:0007669"/>
    <property type="project" value="TreeGrafter"/>
</dbReference>
<evidence type="ECO:0000313" key="6">
    <source>
        <dbReference type="EMBL" id="VAZ94597.1"/>
    </source>
</evidence>
<dbReference type="FunFam" id="1.20.1260.20:FF:000001">
    <property type="entry name" value="PPE family protein PPE41"/>
    <property type="match status" value="1"/>
</dbReference>
<comment type="similarity">
    <text evidence="1">Belongs to the mycobacterial PPE family.</text>
</comment>
<dbReference type="Pfam" id="PF12484">
    <property type="entry name" value="PPE-SVP"/>
    <property type="match status" value="1"/>
</dbReference>
<dbReference type="PANTHER" id="PTHR46766:SF1">
    <property type="entry name" value="GLUTAMINE-RICH PROTEIN 2"/>
    <property type="match status" value="1"/>
</dbReference>
<dbReference type="GeneID" id="66595950"/>
<dbReference type="InterPro" id="IPR022171">
    <property type="entry name" value="PPE_C"/>
</dbReference>
<accession>A0A1X0LH18</accession>
<dbReference type="Proteomes" id="UP000192335">
    <property type="component" value="Unassembled WGS sequence"/>
</dbReference>
<protein>
    <submittedName>
        <fullName evidence="5">PPE family protein PPE38</fullName>
    </submittedName>
</protein>
<dbReference type="RefSeq" id="WP_075549871.1">
    <property type="nucleotide sequence ID" value="NZ_CADEAW010000165.1"/>
</dbReference>
<dbReference type="SUPFAM" id="SSF140459">
    <property type="entry name" value="PE/PPE dimer-like"/>
    <property type="match status" value="1"/>
</dbReference>
<evidence type="ECO:0000313" key="5">
    <source>
        <dbReference type="EMBL" id="VAZ84119.1"/>
    </source>
</evidence>
<evidence type="ECO:0000313" key="4">
    <source>
        <dbReference type="EMBL" id="ORC09951.1"/>
    </source>
</evidence>
<evidence type="ECO:0000313" key="7">
    <source>
        <dbReference type="Proteomes" id="UP000192335"/>
    </source>
</evidence>
<dbReference type="EMBL" id="MWQA01000001">
    <property type="protein sequence ID" value="ORC09951.1"/>
    <property type="molecule type" value="Genomic_DNA"/>
</dbReference>
<proteinExistence type="inferred from homology"/>
<dbReference type="Pfam" id="PF00823">
    <property type="entry name" value="PPE"/>
    <property type="match status" value="1"/>
</dbReference>
<dbReference type="Proteomes" id="UP000271464">
    <property type="component" value="Unassembled WGS sequence"/>
</dbReference>
<organism evidence="4 7">
    <name type="scientific">Mycobacterium persicum</name>
    <dbReference type="NCBI Taxonomy" id="1487726"/>
    <lineage>
        <taxon>Bacteria</taxon>
        <taxon>Bacillati</taxon>
        <taxon>Actinomycetota</taxon>
        <taxon>Actinomycetes</taxon>
        <taxon>Mycobacteriales</taxon>
        <taxon>Mycobacteriaceae</taxon>
        <taxon>Mycobacterium</taxon>
    </lineage>
</organism>
<dbReference type="EMBL" id="UPHL01000072">
    <property type="protein sequence ID" value="VAZ84119.1"/>
    <property type="molecule type" value="Genomic_DNA"/>
</dbReference>
<evidence type="ECO:0000259" key="2">
    <source>
        <dbReference type="Pfam" id="PF00823"/>
    </source>
</evidence>
<dbReference type="InterPro" id="IPR038332">
    <property type="entry name" value="PPE_sf"/>
</dbReference>
<evidence type="ECO:0000259" key="3">
    <source>
        <dbReference type="Pfam" id="PF12484"/>
    </source>
</evidence>
<feature type="domain" description="PPE family C-terminal" evidence="3">
    <location>
        <begin position="290"/>
        <end position="365"/>
    </location>
</feature>
<dbReference type="Gene3D" id="1.20.1260.20">
    <property type="entry name" value="PPE superfamily"/>
    <property type="match status" value="1"/>
</dbReference>
<reference evidence="8 9" key="2">
    <citation type="submission" date="2018-09" db="EMBL/GenBank/DDBJ databases">
        <authorList>
            <person name="Tagini F."/>
        </authorList>
    </citation>
    <scope>NUCLEOTIDE SEQUENCE [LARGE SCALE GENOMIC DNA]</scope>
    <source>
        <strain evidence="6 8">MK4</strain>
        <strain evidence="5 9">MK42</strain>
    </source>
</reference>
<comment type="caution">
    <text evidence="4">The sequence shown here is derived from an EMBL/GenBank/DDBJ whole genome shotgun (WGS) entry which is preliminary data.</text>
</comment>
<gene>
    <name evidence="4" type="ORF">B4U45_01395</name>
    <name evidence="5" type="ORF">LAUMK42_02938</name>
    <name evidence="6" type="ORF">LAUMK4_02866</name>
</gene>
<reference evidence="4 7" key="1">
    <citation type="submission" date="2017-02" db="EMBL/GenBank/DDBJ databases">
        <title>Mycobacterium kansasii genomes.</title>
        <authorList>
            <person name="Borowka P."/>
            <person name="Strapagiel D."/>
            <person name="Marciniak B."/>
            <person name="Lach J."/>
            <person name="Bakula Z."/>
            <person name="Van Ingen J."/>
            <person name="Safianowska A."/>
            <person name="Brzostek A."/>
            <person name="Dziadek J."/>
            <person name="Jagielski T."/>
        </authorList>
    </citation>
    <scope>NUCLEOTIDE SEQUENCE [LARGE SCALE GENOMIC DNA]</scope>
    <source>
        <strain evidence="4 7">12MK</strain>
    </source>
</reference>
<dbReference type="Proteomes" id="UP000279331">
    <property type="component" value="Unassembled WGS sequence"/>
</dbReference>
<evidence type="ECO:0000256" key="1">
    <source>
        <dbReference type="ARBA" id="ARBA00010652"/>
    </source>
</evidence>
<keyword evidence="8" id="KW-1185">Reference proteome</keyword>
<name>A0A1X0LH18_9MYCO</name>
<evidence type="ECO:0000313" key="8">
    <source>
        <dbReference type="Proteomes" id="UP000271464"/>
    </source>
</evidence>
<dbReference type="AlphaFoldDB" id="A0A1X0LH18"/>
<evidence type="ECO:0000313" key="9">
    <source>
        <dbReference type="Proteomes" id="UP000279331"/>
    </source>
</evidence>
<sequence length="389" mass="38240">MFFHFSWLPPEINSARIYSGAGSGSLHAAAAAWQRLAHDLQATASSFQSVIATLVYGQWAGAASMSMAAAAAPLTGWLTAAAEHAQLSCGHTQAAAAAYESAFATTVHPAAVAANRNLLTTLVNTNFLGQNAPAIATTESAYAEMWAQDVAAMVGYHTKAVTLASTLSPLSAPPTDLVGGTAAQPWFPPVNPPIIDPLGPLFNTVSGVLSDLPVSSVLSVAELGMYPVSFMMSPLMMAMSSARGASSGLGAAGLGSAASAAASSVVPIAGSAAPALTGLGGAAMPGSGMSAVMGQAHTLGAVSVPATWPGSLPSGLTSSAVQGLGSMPTPAAMAQPTESADGIPMMPIAPRGAGSTSATPSEVTARGGVGAAAPALATPHSVIPRAGIG</sequence>